<evidence type="ECO:0000259" key="1">
    <source>
        <dbReference type="PROSITE" id="PS51352"/>
    </source>
</evidence>
<dbReference type="Proteomes" id="UP001193389">
    <property type="component" value="Chromosome"/>
</dbReference>
<dbReference type="AlphaFoldDB" id="A0A5K7S4Z8"/>
<evidence type="ECO:0000313" key="2">
    <source>
        <dbReference type="EMBL" id="BBE16579.1"/>
    </source>
</evidence>
<organism evidence="2 3">
    <name type="scientific">Aquipluma nitroreducens</name>
    <dbReference type="NCBI Taxonomy" id="2010828"/>
    <lineage>
        <taxon>Bacteria</taxon>
        <taxon>Pseudomonadati</taxon>
        <taxon>Bacteroidota</taxon>
        <taxon>Bacteroidia</taxon>
        <taxon>Marinilabiliales</taxon>
        <taxon>Prolixibacteraceae</taxon>
        <taxon>Aquipluma</taxon>
    </lineage>
</organism>
<evidence type="ECO:0000313" key="3">
    <source>
        <dbReference type="Proteomes" id="UP001193389"/>
    </source>
</evidence>
<accession>A0A5K7S4Z8</accession>
<sequence length="474" mass="54487">MKRSILLSIFILFGLLATEKSWSATVKISGKAPEYAMNSIELYTLHDIVSEEKIKLGTFRFSADGLFNLDVEITETTLCLADFDGYHGMIYIEPGKSYQIVFPPKRTLTESQKRNPFAKPEPVWFGILNPSKDELNLKIQQFEQEYAKLENRYFDQIFANQSKSLVDTVNLKLEKEFPKTNSSFFESHKFFRKANLEFALNQGKSAEFMETYFSHSKPMSNLAAYSVIFNQVFMNYFSMLSNAPNSTEIRNRINSANLTKLDDYFQKQLHFNKELSHLVLIKSMNDAYYSKQFSKALILKLLDQMKSPEWSAYEQKTAQLIHSKLTYLTSGTNPPSIILKNLNGQKVNFSDYPNTYIYLHFTDPKNSICRQHLDALKAISARYKEKMVIINVIPEIKGFKNGSGWPGIFTTTDSNTETSYKVKTYPNSFLIGKDGKLLLSPAPNPIDGLDRQLGQLFKSDYFKEMQKQNNPDVK</sequence>
<gene>
    <name evidence="2" type="ORF">AQPE_0719</name>
</gene>
<feature type="domain" description="Thioredoxin" evidence="1">
    <location>
        <begin position="328"/>
        <end position="458"/>
    </location>
</feature>
<dbReference type="InterPro" id="IPR013766">
    <property type="entry name" value="Thioredoxin_domain"/>
</dbReference>
<dbReference type="EMBL" id="AP018694">
    <property type="protein sequence ID" value="BBE16579.1"/>
    <property type="molecule type" value="Genomic_DNA"/>
</dbReference>
<proteinExistence type="predicted"/>
<dbReference type="KEGG" id="anf:AQPE_0719"/>
<keyword evidence="3" id="KW-1185">Reference proteome</keyword>
<dbReference type="InterPro" id="IPR036249">
    <property type="entry name" value="Thioredoxin-like_sf"/>
</dbReference>
<reference evidence="2" key="1">
    <citation type="journal article" date="2020" name="Int. J. Syst. Evol. Microbiol.">
        <title>Aquipluma nitroreducens gen. nov. sp. nov., a novel facultatively anaerobic bacterium isolated from a freshwater lake.</title>
        <authorList>
            <person name="Watanabe M."/>
            <person name="Kojima H."/>
            <person name="Fukui M."/>
        </authorList>
    </citation>
    <scope>NUCLEOTIDE SEQUENCE</scope>
    <source>
        <strain evidence="2">MeG22</strain>
    </source>
</reference>
<dbReference type="Gene3D" id="3.40.30.10">
    <property type="entry name" value="Glutaredoxin"/>
    <property type="match status" value="1"/>
</dbReference>
<protein>
    <recommendedName>
        <fullName evidence="1">Thioredoxin domain-containing protein</fullName>
    </recommendedName>
</protein>
<dbReference type="SUPFAM" id="SSF52833">
    <property type="entry name" value="Thioredoxin-like"/>
    <property type="match status" value="1"/>
</dbReference>
<name>A0A5K7S4Z8_9BACT</name>
<dbReference type="PROSITE" id="PS51352">
    <property type="entry name" value="THIOREDOXIN_2"/>
    <property type="match status" value="1"/>
</dbReference>
<dbReference type="RefSeq" id="WP_318349641.1">
    <property type="nucleotide sequence ID" value="NZ_AP018694.1"/>
</dbReference>